<proteinExistence type="predicted"/>
<evidence type="ECO:0000313" key="3">
    <source>
        <dbReference type="Proteomes" id="UP001054945"/>
    </source>
</evidence>
<reference evidence="2 3" key="1">
    <citation type="submission" date="2021-06" db="EMBL/GenBank/DDBJ databases">
        <title>Caerostris extrusa draft genome.</title>
        <authorList>
            <person name="Kono N."/>
            <person name="Arakawa K."/>
        </authorList>
    </citation>
    <scope>NUCLEOTIDE SEQUENCE [LARGE SCALE GENOMIC DNA]</scope>
</reference>
<dbReference type="Proteomes" id="UP001054945">
    <property type="component" value="Unassembled WGS sequence"/>
</dbReference>
<keyword evidence="3" id="KW-1185">Reference proteome</keyword>
<name>A0AAV4P350_CAEEX</name>
<accession>A0AAV4P350</accession>
<dbReference type="AlphaFoldDB" id="A0AAV4P350"/>
<comment type="caution">
    <text evidence="2">The sequence shown here is derived from an EMBL/GenBank/DDBJ whole genome shotgun (WGS) entry which is preliminary data.</text>
</comment>
<evidence type="ECO:0000256" key="1">
    <source>
        <dbReference type="SAM" id="Phobius"/>
    </source>
</evidence>
<feature type="transmembrane region" description="Helical" evidence="1">
    <location>
        <begin position="77"/>
        <end position="97"/>
    </location>
</feature>
<dbReference type="EMBL" id="BPLR01021585">
    <property type="protein sequence ID" value="GIX91464.1"/>
    <property type="molecule type" value="Genomic_DNA"/>
</dbReference>
<evidence type="ECO:0000313" key="2">
    <source>
        <dbReference type="EMBL" id="GIX91464.1"/>
    </source>
</evidence>
<gene>
    <name evidence="2" type="ORF">CEXT_797101</name>
</gene>
<keyword evidence="1" id="KW-1133">Transmembrane helix</keyword>
<organism evidence="2 3">
    <name type="scientific">Caerostris extrusa</name>
    <name type="common">Bark spider</name>
    <name type="synonym">Caerostris bankana</name>
    <dbReference type="NCBI Taxonomy" id="172846"/>
    <lineage>
        <taxon>Eukaryota</taxon>
        <taxon>Metazoa</taxon>
        <taxon>Ecdysozoa</taxon>
        <taxon>Arthropoda</taxon>
        <taxon>Chelicerata</taxon>
        <taxon>Arachnida</taxon>
        <taxon>Araneae</taxon>
        <taxon>Araneomorphae</taxon>
        <taxon>Entelegynae</taxon>
        <taxon>Araneoidea</taxon>
        <taxon>Araneidae</taxon>
        <taxon>Caerostris</taxon>
    </lineage>
</organism>
<keyword evidence="1" id="KW-0472">Membrane</keyword>
<protein>
    <submittedName>
        <fullName evidence="2">Uncharacterized protein</fullName>
    </submittedName>
</protein>
<sequence>MDGDNVFEENFQSLALYESDGNSRGNVSLRITKLFQRGCGRLGIRRLSSLLPERLFAACRVKVAFIIEFRFMTQFDFFFFFYLMMTVDGRCLASVVVSRGSIIK</sequence>
<keyword evidence="1" id="KW-0812">Transmembrane</keyword>